<reference evidence="1 2" key="2">
    <citation type="journal article" date="2017" name="Front. Plant Sci.">
        <title>Gene Classification and Mining of Molecular Markers Useful in Red Clover (Trifolium pratense) Breeding.</title>
        <authorList>
            <person name="Istvanek J."/>
            <person name="Dluhosova J."/>
            <person name="Dluhos P."/>
            <person name="Patkova L."/>
            <person name="Nedelnik J."/>
            <person name="Repkova J."/>
        </authorList>
    </citation>
    <scope>NUCLEOTIDE SEQUENCE [LARGE SCALE GENOMIC DNA]</scope>
    <source>
        <strain evidence="2">cv. Tatra</strain>
        <tissue evidence="1">Young leaves</tissue>
    </source>
</reference>
<proteinExistence type="predicted"/>
<evidence type="ECO:0000313" key="1">
    <source>
        <dbReference type="EMBL" id="PNX59019.1"/>
    </source>
</evidence>
<organism evidence="1 2">
    <name type="scientific">Trifolium pratense</name>
    <name type="common">Red clover</name>
    <dbReference type="NCBI Taxonomy" id="57577"/>
    <lineage>
        <taxon>Eukaryota</taxon>
        <taxon>Viridiplantae</taxon>
        <taxon>Streptophyta</taxon>
        <taxon>Embryophyta</taxon>
        <taxon>Tracheophyta</taxon>
        <taxon>Spermatophyta</taxon>
        <taxon>Magnoliopsida</taxon>
        <taxon>eudicotyledons</taxon>
        <taxon>Gunneridae</taxon>
        <taxon>Pentapetalae</taxon>
        <taxon>rosids</taxon>
        <taxon>fabids</taxon>
        <taxon>Fabales</taxon>
        <taxon>Fabaceae</taxon>
        <taxon>Papilionoideae</taxon>
        <taxon>50 kb inversion clade</taxon>
        <taxon>NPAAA clade</taxon>
        <taxon>Hologalegina</taxon>
        <taxon>IRL clade</taxon>
        <taxon>Trifolieae</taxon>
        <taxon>Trifolium</taxon>
    </lineage>
</organism>
<dbReference type="Proteomes" id="UP000236291">
    <property type="component" value="Unassembled WGS sequence"/>
</dbReference>
<sequence>MGRIADFFGTPTMPNQNLQPIRNQTQVQHQGFRVNNEVPNDQIPQVVQEEPPAPAVHHVPEPEVILVNRNQNADEVGMEDPQIHKVCRGHNRVNSGTCGKIFCRSRKFGR</sequence>
<protein>
    <submittedName>
        <fullName evidence="1">Uncharacterized protein</fullName>
    </submittedName>
</protein>
<dbReference type="AlphaFoldDB" id="A0A2K3JY94"/>
<evidence type="ECO:0000313" key="2">
    <source>
        <dbReference type="Proteomes" id="UP000236291"/>
    </source>
</evidence>
<accession>A0A2K3JY94</accession>
<comment type="caution">
    <text evidence="1">The sequence shown here is derived from an EMBL/GenBank/DDBJ whole genome shotgun (WGS) entry which is preliminary data.</text>
</comment>
<gene>
    <name evidence="1" type="ORF">L195_g059477</name>
</gene>
<dbReference type="EMBL" id="ASHM01130115">
    <property type="protein sequence ID" value="PNX59019.1"/>
    <property type="molecule type" value="Genomic_DNA"/>
</dbReference>
<reference evidence="1 2" key="1">
    <citation type="journal article" date="2014" name="Am. J. Bot.">
        <title>Genome assembly and annotation for red clover (Trifolium pratense; Fabaceae).</title>
        <authorList>
            <person name="Istvanek J."/>
            <person name="Jaros M."/>
            <person name="Krenek A."/>
            <person name="Repkova J."/>
        </authorList>
    </citation>
    <scope>NUCLEOTIDE SEQUENCE [LARGE SCALE GENOMIC DNA]</scope>
    <source>
        <strain evidence="2">cv. Tatra</strain>
        <tissue evidence="1">Young leaves</tissue>
    </source>
</reference>
<name>A0A2K3JY94_TRIPR</name>